<name>A0A8H7W3H0_9HELO</name>
<sequence length="334" mass="36292">MKRFIHLPLPTILILTHTLLTLARLPANWGTLINPTTTLNAARMRDGSPSTFVSGGPDTPHLADIIGTCKNEQGGIVAKAACQQSVLETGVCMGLSVLSYRSPTYWAGAFGPNGNNKRAIEATDDFLSRLPDHLEVSNIKLNGAVLPPDPSSPSLHRRKSVPKEYSVYYNGSLPLTFMVHHKSLSVNENDNDGHSVPLFAATDGAQMWLTHIRPIPQPASGYLKARSGYNGYNHVGAGGIRLLGHSDPIATWDDTLGWLNGHTEAGGLRPYDYLLAMANLGTFLGHSLRNNVHDTAGNAWGYNGQFGIQGEYHGFSPDWEPDFNWCFGAYPTNC</sequence>
<dbReference type="OrthoDB" id="3466215at2759"/>
<feature type="chain" id="PRO_5034491897" evidence="1">
    <location>
        <begin position="24"/>
        <end position="334"/>
    </location>
</feature>
<proteinExistence type="predicted"/>
<feature type="signal peptide" evidence="1">
    <location>
        <begin position="1"/>
        <end position="23"/>
    </location>
</feature>
<evidence type="ECO:0000313" key="2">
    <source>
        <dbReference type="EMBL" id="KAG4413772.1"/>
    </source>
</evidence>
<organism evidence="2 3">
    <name type="scientific">Cadophora malorum</name>
    <dbReference type="NCBI Taxonomy" id="108018"/>
    <lineage>
        <taxon>Eukaryota</taxon>
        <taxon>Fungi</taxon>
        <taxon>Dikarya</taxon>
        <taxon>Ascomycota</taxon>
        <taxon>Pezizomycotina</taxon>
        <taxon>Leotiomycetes</taxon>
        <taxon>Helotiales</taxon>
        <taxon>Ploettnerulaceae</taxon>
        <taxon>Cadophora</taxon>
    </lineage>
</organism>
<dbReference type="EMBL" id="JAFJYH010000296">
    <property type="protein sequence ID" value="KAG4413772.1"/>
    <property type="molecule type" value="Genomic_DNA"/>
</dbReference>
<dbReference type="Proteomes" id="UP000664132">
    <property type="component" value="Unassembled WGS sequence"/>
</dbReference>
<dbReference type="AlphaFoldDB" id="A0A8H7W3H0"/>
<protein>
    <submittedName>
        <fullName evidence="2">Uncharacterized protein</fullName>
    </submittedName>
</protein>
<gene>
    <name evidence="2" type="ORF">IFR04_013083</name>
</gene>
<keyword evidence="3" id="KW-1185">Reference proteome</keyword>
<accession>A0A8H7W3H0</accession>
<comment type="caution">
    <text evidence="2">The sequence shown here is derived from an EMBL/GenBank/DDBJ whole genome shotgun (WGS) entry which is preliminary data.</text>
</comment>
<evidence type="ECO:0000313" key="3">
    <source>
        <dbReference type="Proteomes" id="UP000664132"/>
    </source>
</evidence>
<evidence type="ECO:0000256" key="1">
    <source>
        <dbReference type="SAM" id="SignalP"/>
    </source>
</evidence>
<reference evidence="2" key="1">
    <citation type="submission" date="2021-02" db="EMBL/GenBank/DDBJ databases">
        <title>Genome sequence Cadophora malorum strain M34.</title>
        <authorList>
            <person name="Stefanovic E."/>
            <person name="Vu D."/>
            <person name="Scully C."/>
            <person name="Dijksterhuis J."/>
            <person name="Roader J."/>
            <person name="Houbraken J."/>
        </authorList>
    </citation>
    <scope>NUCLEOTIDE SEQUENCE</scope>
    <source>
        <strain evidence="2">M34</strain>
    </source>
</reference>
<keyword evidence="1" id="KW-0732">Signal</keyword>